<dbReference type="InterPro" id="IPR004384">
    <property type="entry name" value="RNA_MeTrfase_TrmJ/LasT"/>
</dbReference>
<dbReference type="PANTHER" id="PTHR42786">
    <property type="entry name" value="TRNA/RRNA METHYLTRANSFERASE"/>
    <property type="match status" value="1"/>
</dbReference>
<keyword evidence="7" id="KW-1185">Reference proteome</keyword>
<comment type="caution">
    <text evidence="6">The sequence shown here is derived from an EMBL/GenBank/DDBJ whole genome shotgun (WGS) entry which is preliminary data.</text>
</comment>
<name>A0ABN1LCP7_9ALTE</name>
<gene>
    <name evidence="6" type="ORF">GCM10009114_03480</name>
</gene>
<evidence type="ECO:0000313" key="7">
    <source>
        <dbReference type="Proteomes" id="UP001500359"/>
    </source>
</evidence>
<evidence type="ECO:0000256" key="2">
    <source>
        <dbReference type="ARBA" id="ARBA00022603"/>
    </source>
</evidence>
<keyword evidence="3" id="KW-0808">Transferase</keyword>
<sequence>MSIPIKSLSPAQCYIGLINPKSPTNVGAVLRAAGCYGASRINYTGQRYDNARRFSTDTKHASQHIPLQRVEDVFDNIDDSVRKVAIELVEGAVPLPHYQHHDATMYVFGPEDGTIPQSVLDRCDDILYVPTKGCMNLAATVNVLLYDRMAKSTDTQYCDSVIRASRDTNNRTAVAKTKRSD</sequence>
<dbReference type="RefSeq" id="WP_343855971.1">
    <property type="nucleotide sequence ID" value="NZ_BAAAFD010000001.1"/>
</dbReference>
<dbReference type="InterPro" id="IPR029026">
    <property type="entry name" value="tRNA_m1G_MTases_N"/>
</dbReference>
<dbReference type="InterPro" id="IPR029028">
    <property type="entry name" value="Alpha/beta_knot_MTases"/>
</dbReference>
<proteinExistence type="inferred from homology"/>
<feature type="domain" description="tRNA/rRNA methyltransferase SpoU type" evidence="5">
    <location>
        <begin position="14"/>
        <end position="146"/>
    </location>
</feature>
<dbReference type="Pfam" id="PF00588">
    <property type="entry name" value="SpoU_methylase"/>
    <property type="match status" value="1"/>
</dbReference>
<evidence type="ECO:0000313" key="6">
    <source>
        <dbReference type="EMBL" id="GAA0852707.1"/>
    </source>
</evidence>
<dbReference type="GO" id="GO:0032259">
    <property type="term" value="P:methylation"/>
    <property type="evidence" value="ECO:0007669"/>
    <property type="project" value="UniProtKB-KW"/>
</dbReference>
<evidence type="ECO:0000256" key="4">
    <source>
        <dbReference type="ARBA" id="ARBA00022691"/>
    </source>
</evidence>
<dbReference type="InterPro" id="IPR001537">
    <property type="entry name" value="SpoU_MeTrfase"/>
</dbReference>
<dbReference type="Proteomes" id="UP001500359">
    <property type="component" value="Unassembled WGS sequence"/>
</dbReference>
<protein>
    <submittedName>
        <fullName evidence="6">RNA methyltransferase</fullName>
    </submittedName>
</protein>
<keyword evidence="2 6" id="KW-0489">Methyltransferase</keyword>
<dbReference type="CDD" id="cd18098">
    <property type="entry name" value="SpoU-like"/>
    <property type="match status" value="1"/>
</dbReference>
<evidence type="ECO:0000256" key="3">
    <source>
        <dbReference type="ARBA" id="ARBA00022679"/>
    </source>
</evidence>
<evidence type="ECO:0000256" key="1">
    <source>
        <dbReference type="ARBA" id="ARBA00007228"/>
    </source>
</evidence>
<dbReference type="Gene3D" id="3.40.1280.10">
    <property type="match status" value="1"/>
</dbReference>
<keyword evidence="4" id="KW-0949">S-adenosyl-L-methionine</keyword>
<reference evidence="6 7" key="1">
    <citation type="journal article" date="2019" name="Int. J. Syst. Evol. Microbiol.">
        <title>The Global Catalogue of Microorganisms (GCM) 10K type strain sequencing project: providing services to taxonomists for standard genome sequencing and annotation.</title>
        <authorList>
            <consortium name="The Broad Institute Genomics Platform"/>
            <consortium name="The Broad Institute Genome Sequencing Center for Infectious Disease"/>
            <person name="Wu L."/>
            <person name="Ma J."/>
        </authorList>
    </citation>
    <scope>NUCLEOTIDE SEQUENCE [LARGE SCALE GENOMIC DNA]</scope>
    <source>
        <strain evidence="6 7">JCM 15896</strain>
    </source>
</reference>
<dbReference type="SUPFAM" id="SSF75217">
    <property type="entry name" value="alpha/beta knot"/>
    <property type="match status" value="1"/>
</dbReference>
<accession>A0ABN1LCP7</accession>
<dbReference type="EMBL" id="BAAAFD010000001">
    <property type="protein sequence ID" value="GAA0852707.1"/>
    <property type="molecule type" value="Genomic_DNA"/>
</dbReference>
<dbReference type="PANTHER" id="PTHR42786:SF6">
    <property type="entry name" value="TRNA_RRNA METHYLTRANSFERASE SPOU TYPE DOMAIN-CONTAINING PROTEIN"/>
    <property type="match status" value="1"/>
</dbReference>
<dbReference type="GO" id="GO:0008168">
    <property type="term" value="F:methyltransferase activity"/>
    <property type="evidence" value="ECO:0007669"/>
    <property type="project" value="UniProtKB-KW"/>
</dbReference>
<evidence type="ECO:0000259" key="5">
    <source>
        <dbReference type="Pfam" id="PF00588"/>
    </source>
</evidence>
<organism evidence="6 7">
    <name type="scientific">Aliiglaciecola litoralis</name>
    <dbReference type="NCBI Taxonomy" id="582857"/>
    <lineage>
        <taxon>Bacteria</taxon>
        <taxon>Pseudomonadati</taxon>
        <taxon>Pseudomonadota</taxon>
        <taxon>Gammaproteobacteria</taxon>
        <taxon>Alteromonadales</taxon>
        <taxon>Alteromonadaceae</taxon>
        <taxon>Aliiglaciecola</taxon>
    </lineage>
</organism>
<comment type="similarity">
    <text evidence="1">Belongs to the class IV-like SAM-binding methyltransferase superfamily. RNA methyltransferase TrmH family.</text>
</comment>